<proteinExistence type="predicted"/>
<dbReference type="EMBL" id="MU006237">
    <property type="protein sequence ID" value="KAF2821463.1"/>
    <property type="molecule type" value="Genomic_DNA"/>
</dbReference>
<feature type="transmembrane region" description="Helical" evidence="6">
    <location>
        <begin position="81"/>
        <end position="100"/>
    </location>
</feature>
<evidence type="ECO:0000256" key="2">
    <source>
        <dbReference type="ARBA" id="ARBA00022692"/>
    </source>
</evidence>
<dbReference type="InterPro" id="IPR036259">
    <property type="entry name" value="MFS_trans_sf"/>
</dbReference>
<keyword evidence="2 6" id="KW-0812">Transmembrane</keyword>
<feature type="compositionally biased region" description="Polar residues" evidence="5">
    <location>
        <begin position="1"/>
        <end position="21"/>
    </location>
</feature>
<protein>
    <submittedName>
        <fullName evidence="8">MFS general substrate transporter</fullName>
    </submittedName>
</protein>
<feature type="domain" description="Major facilitator superfamily (MFS) profile" evidence="7">
    <location>
        <begin position="47"/>
        <end position="513"/>
    </location>
</feature>
<feature type="transmembrane region" description="Helical" evidence="6">
    <location>
        <begin position="417"/>
        <end position="436"/>
    </location>
</feature>
<dbReference type="PANTHER" id="PTHR23501:SF43">
    <property type="entry name" value="MULTIDRUG TRANSPORTER, PUTATIVE (AFU_ORTHOLOGUE AFUA_6G03040)-RELATED"/>
    <property type="match status" value="1"/>
</dbReference>
<dbReference type="PROSITE" id="PS50850">
    <property type="entry name" value="MFS"/>
    <property type="match status" value="1"/>
</dbReference>
<evidence type="ECO:0000313" key="8">
    <source>
        <dbReference type="EMBL" id="KAF2821463.1"/>
    </source>
</evidence>
<dbReference type="Pfam" id="PF07690">
    <property type="entry name" value="MFS_1"/>
    <property type="match status" value="1"/>
</dbReference>
<dbReference type="Gene3D" id="1.20.1720.10">
    <property type="entry name" value="Multidrug resistance protein D"/>
    <property type="match status" value="1"/>
</dbReference>
<evidence type="ECO:0000256" key="6">
    <source>
        <dbReference type="SAM" id="Phobius"/>
    </source>
</evidence>
<feature type="transmembrane region" description="Helical" evidence="6">
    <location>
        <begin position="276"/>
        <end position="297"/>
    </location>
</feature>
<dbReference type="PROSITE" id="PS00216">
    <property type="entry name" value="SUGAR_TRANSPORT_1"/>
    <property type="match status" value="1"/>
</dbReference>
<dbReference type="Proteomes" id="UP000799424">
    <property type="component" value="Unassembled WGS sequence"/>
</dbReference>
<dbReference type="InterPro" id="IPR011701">
    <property type="entry name" value="MFS"/>
</dbReference>
<keyword evidence="3 6" id="KW-1133">Transmembrane helix</keyword>
<dbReference type="GO" id="GO:0005886">
    <property type="term" value="C:plasma membrane"/>
    <property type="evidence" value="ECO:0007669"/>
    <property type="project" value="TreeGrafter"/>
</dbReference>
<dbReference type="InterPro" id="IPR020846">
    <property type="entry name" value="MFS_dom"/>
</dbReference>
<feature type="transmembrane region" description="Helical" evidence="6">
    <location>
        <begin position="112"/>
        <end position="131"/>
    </location>
</feature>
<evidence type="ECO:0000256" key="3">
    <source>
        <dbReference type="ARBA" id="ARBA00022989"/>
    </source>
</evidence>
<feature type="transmembrane region" description="Helical" evidence="6">
    <location>
        <begin position="360"/>
        <end position="379"/>
    </location>
</feature>
<keyword evidence="4 6" id="KW-0472">Membrane</keyword>
<feature type="region of interest" description="Disordered" evidence="5">
    <location>
        <begin position="1"/>
        <end position="27"/>
    </location>
</feature>
<feature type="transmembrane region" description="Helical" evidence="6">
    <location>
        <begin position="386"/>
        <end position="405"/>
    </location>
</feature>
<evidence type="ECO:0000256" key="1">
    <source>
        <dbReference type="ARBA" id="ARBA00004141"/>
    </source>
</evidence>
<dbReference type="OrthoDB" id="440553at2759"/>
<dbReference type="SUPFAM" id="SSF103473">
    <property type="entry name" value="MFS general substrate transporter"/>
    <property type="match status" value="1"/>
</dbReference>
<feature type="transmembrane region" description="Helical" evidence="6">
    <location>
        <begin position="204"/>
        <end position="224"/>
    </location>
</feature>
<feature type="transmembrane region" description="Helical" evidence="6">
    <location>
        <begin position="44"/>
        <end position="69"/>
    </location>
</feature>
<comment type="subcellular location">
    <subcellularLocation>
        <location evidence="1">Membrane</location>
        <topology evidence="1">Multi-pass membrane protein</topology>
    </subcellularLocation>
</comment>
<evidence type="ECO:0000259" key="7">
    <source>
        <dbReference type="PROSITE" id="PS50850"/>
    </source>
</evidence>
<dbReference type="InterPro" id="IPR005829">
    <property type="entry name" value="Sugar_transporter_CS"/>
</dbReference>
<feature type="transmembrane region" description="Helical" evidence="6">
    <location>
        <begin position="171"/>
        <end position="192"/>
    </location>
</feature>
<feature type="transmembrane region" description="Helical" evidence="6">
    <location>
        <begin position="318"/>
        <end position="340"/>
    </location>
</feature>
<organism evidence="8 9">
    <name type="scientific">Ophiobolus disseminans</name>
    <dbReference type="NCBI Taxonomy" id="1469910"/>
    <lineage>
        <taxon>Eukaryota</taxon>
        <taxon>Fungi</taxon>
        <taxon>Dikarya</taxon>
        <taxon>Ascomycota</taxon>
        <taxon>Pezizomycotina</taxon>
        <taxon>Dothideomycetes</taxon>
        <taxon>Pleosporomycetidae</taxon>
        <taxon>Pleosporales</taxon>
        <taxon>Pleosporineae</taxon>
        <taxon>Phaeosphaeriaceae</taxon>
        <taxon>Ophiobolus</taxon>
    </lineage>
</organism>
<sequence>MEKTSSDAQSSLASATNGSFSESEKASRESTDPARLVSITGVRFHFIIAAICICLFIITIEITIVNTALITIANDLRSFHLSSWVVTAYLLTYVGFLIIISKLSDIVGRKSVLLASVATFTIWAGACGAAQTTEQLIVFRAFKGIGAAGVFSSSMIIIFELITPEKIPKAAAGVSVVFAFALVLGPIFGGAINESSSWRWCFLFNVPVGTVVLLIFTLLLPRNFPYQDSQRPRATGVASSIRARIDWLGAVLVLGASVLLVVALENAGLRHPWKSALVVAPLTISGVMWVLLLAWEWKVTRDDGTREPVFPWRFIENRVSFGMMLTIFLLGPPSVVAIFSIPQRFQVVNNMSPLAAGVRILPYTAVSPISSMVVTAIAGKFKIPPVYLVIFCSICQTVGFALLATVPITETILISQYGYQALAAFGCGANMTLLTIMTPYMVTKKDAAVAQGSIGQLRYMGAAIGVSIVTCVLNSYVQNHLSSILSPTQVEGLLRSSGMISLLPVELQSPVRLLYAEAYNLQMKVLIGFSAAQVPAALLMWQKNQVVLGT</sequence>
<dbReference type="PANTHER" id="PTHR23501">
    <property type="entry name" value="MAJOR FACILITATOR SUPERFAMILY"/>
    <property type="match status" value="1"/>
</dbReference>
<gene>
    <name evidence="8" type="ORF">CC86DRAFT_373794</name>
</gene>
<feature type="transmembrane region" description="Helical" evidence="6">
    <location>
        <begin position="457"/>
        <end position="477"/>
    </location>
</feature>
<evidence type="ECO:0000256" key="4">
    <source>
        <dbReference type="ARBA" id="ARBA00023136"/>
    </source>
</evidence>
<evidence type="ECO:0000256" key="5">
    <source>
        <dbReference type="SAM" id="MobiDB-lite"/>
    </source>
</evidence>
<feature type="transmembrane region" description="Helical" evidence="6">
    <location>
        <begin position="137"/>
        <end position="159"/>
    </location>
</feature>
<keyword evidence="9" id="KW-1185">Reference proteome</keyword>
<accession>A0A6A6ZL24</accession>
<feature type="transmembrane region" description="Helical" evidence="6">
    <location>
        <begin position="245"/>
        <end position="264"/>
    </location>
</feature>
<dbReference type="GO" id="GO:0022857">
    <property type="term" value="F:transmembrane transporter activity"/>
    <property type="evidence" value="ECO:0007669"/>
    <property type="project" value="InterPro"/>
</dbReference>
<name>A0A6A6ZL24_9PLEO</name>
<evidence type="ECO:0000313" key="9">
    <source>
        <dbReference type="Proteomes" id="UP000799424"/>
    </source>
</evidence>
<reference evidence="8" key="1">
    <citation type="journal article" date="2020" name="Stud. Mycol.">
        <title>101 Dothideomycetes genomes: a test case for predicting lifestyles and emergence of pathogens.</title>
        <authorList>
            <person name="Haridas S."/>
            <person name="Albert R."/>
            <person name="Binder M."/>
            <person name="Bloem J."/>
            <person name="Labutti K."/>
            <person name="Salamov A."/>
            <person name="Andreopoulos B."/>
            <person name="Baker S."/>
            <person name="Barry K."/>
            <person name="Bills G."/>
            <person name="Bluhm B."/>
            <person name="Cannon C."/>
            <person name="Castanera R."/>
            <person name="Culley D."/>
            <person name="Daum C."/>
            <person name="Ezra D."/>
            <person name="Gonzalez J."/>
            <person name="Henrissat B."/>
            <person name="Kuo A."/>
            <person name="Liang C."/>
            <person name="Lipzen A."/>
            <person name="Lutzoni F."/>
            <person name="Magnuson J."/>
            <person name="Mondo S."/>
            <person name="Nolan M."/>
            <person name="Ohm R."/>
            <person name="Pangilinan J."/>
            <person name="Park H.-J."/>
            <person name="Ramirez L."/>
            <person name="Alfaro M."/>
            <person name="Sun H."/>
            <person name="Tritt A."/>
            <person name="Yoshinaga Y."/>
            <person name="Zwiers L.-H."/>
            <person name="Turgeon B."/>
            <person name="Goodwin S."/>
            <person name="Spatafora J."/>
            <person name="Crous P."/>
            <person name="Grigoriev I."/>
        </authorList>
    </citation>
    <scope>NUCLEOTIDE SEQUENCE</scope>
    <source>
        <strain evidence="8">CBS 113818</strain>
    </source>
</reference>
<dbReference type="AlphaFoldDB" id="A0A6A6ZL24"/>